<dbReference type="EMBL" id="CAJNIZ010044546">
    <property type="protein sequence ID" value="CAE7693038.1"/>
    <property type="molecule type" value="Genomic_DNA"/>
</dbReference>
<keyword evidence="3" id="KW-1185">Reference proteome</keyword>
<reference evidence="2" key="1">
    <citation type="submission" date="2021-02" db="EMBL/GenBank/DDBJ databases">
        <authorList>
            <person name="Dougan E. K."/>
            <person name="Rhodes N."/>
            <person name="Thang M."/>
            <person name="Chan C."/>
        </authorList>
    </citation>
    <scope>NUCLEOTIDE SEQUENCE</scope>
</reference>
<feature type="region of interest" description="Disordered" evidence="1">
    <location>
        <begin position="1388"/>
        <end position="1415"/>
    </location>
</feature>
<accession>A0A812WN17</accession>
<comment type="caution">
    <text evidence="2">The sequence shown here is derived from an EMBL/GenBank/DDBJ whole genome shotgun (WGS) entry which is preliminary data.</text>
</comment>
<organism evidence="2 3">
    <name type="scientific">Symbiodinium pilosum</name>
    <name type="common">Dinoflagellate</name>
    <dbReference type="NCBI Taxonomy" id="2952"/>
    <lineage>
        <taxon>Eukaryota</taxon>
        <taxon>Sar</taxon>
        <taxon>Alveolata</taxon>
        <taxon>Dinophyceae</taxon>
        <taxon>Suessiales</taxon>
        <taxon>Symbiodiniaceae</taxon>
        <taxon>Symbiodinium</taxon>
    </lineage>
</organism>
<feature type="compositionally biased region" description="Polar residues" evidence="1">
    <location>
        <begin position="577"/>
        <end position="587"/>
    </location>
</feature>
<dbReference type="OrthoDB" id="442244at2759"/>
<evidence type="ECO:0000256" key="1">
    <source>
        <dbReference type="SAM" id="MobiDB-lite"/>
    </source>
</evidence>
<proteinExistence type="predicted"/>
<feature type="region of interest" description="Disordered" evidence="1">
    <location>
        <begin position="1278"/>
        <end position="1340"/>
    </location>
</feature>
<feature type="region of interest" description="Disordered" evidence="1">
    <location>
        <begin position="46"/>
        <end position="65"/>
    </location>
</feature>
<sequence>MGWARLASRLLEQSRQKAAQQVESDRAAKTKKPKGRHAFRAIARRAKQEAAEEAHNQEVPQPPQRSILVARAANPKVVGLVAGDVQTGEDNFRRMQLVCKEMGSQLQQDIVHAASQGVPFDTPVDEALTSCVQRARKVTTTVAEADALDKDRSTLVRLQSDAACCLVLGSGYLMGTVLDRILEGLAQGHYNLLMVIKKRRYDETPCRLNIKHGDGTREKGSVVKLLQSELSVAFLLQNTSTRQVAFARCWLPTPLKVLERNTSSLIVAAQRELEGLIPKLTEFADASRLRLALINTDSYSANFAAEAALCEEDTGCWTRSHYACDVHRAHTICSKQYKLLDGHVSAMIYSALSVQHAGGTARLRQALTQVLEDKLVVVCAAPPSDDSSVKQRLQMLLDLFLGELRVIEPGLMTKRRRRRLLQRIVIAWFLNGDTRDENHVEHFNPTLDLPPGAVLAAMKQFLVPTLLPGRPCVFSRKSWCGAQEAVEEWGLLASLHNLLEPMIMLFTKTNMDLPAVPTRTTAGWGNVADGYRAASSEGMNASRDEASGDFPDGDAIQRPKQQAHAPDDADADAAAGNAQTSHTGDANWQEYNRQLRLRMISWARSKPGNVLIILRSAMEGPLMLLADLLRKSGIEWERAQQLNAAQTSKRTYVVLEACAGTALQAFHRCLDDQFHAPLTALSNSGKTRVHQVLMFRLLAVVGSCATHYLSLSWQAYPVKLFKVCFGKTDVTNEPGCVLCSMSKSILDTFPTPADLLGPEAQSTLIGLASMLTLDIARIESVHSANRRVITAKSVQTTKPNLERISAEFALRSNHLHKENLLDRDEPASKSRARERKSKTISDKPRQVPTWGWAWRAFLNEKCTTKFSASAFTSLSAEYASLSERDRQYYEERGQVARASALRGFQAFPKRQATKSITARDSSSAGEIVQWAADAAVEGLDESLALVRQHCNDEARERKHLDQRRRLCLQEYAAEQGECADLSRWWQDAAGGETLQNSRRIPALCPSMDIHLPAEQLAQAAMERVTSKRTGMRQKLREEWVKRHEMLSADECLPVTEPSGSKPTLCSQLGACFCQGVGLEALHFHRRFVSLVKPLFTPRSQRKGQQLSQQQKKDRESVLARRKLMVEGFVVVKFSVWPSEVPAVAETDSSWAGAAKRASMGLRVVEEPIVREVWYLMAYVNFSNWFMAGLRLVNAGNQEDESGQVYTRLEVPRPAQFQTGLFLFRELSLSVQWTAKFFRILSNGAALANDAMCPNWVLVSEFVPLPTLRVWKGAANEEVDRKEAAKSRKRKAPPGARPKAKRVKRAAKAKPAASSGERPPVDDGEAVAGAADAGEQEEEPQIQEAIQLAGEEAANNQWGVDVEEQAASESGHESDGNGSEVSIASILEHEDDENNEEETVRAGPLSSRAAPEVPPAPPIAVAAADAAASREPARRPGSGVARVKQYTDVSVTFDGFGDLRYNIPTRNIIAVCGNPAHADCKRTRTVKGQARTNFGNLGQGRPVGLLAAWLKQSFEHSTAEAHKDCVSFLRKSQRVAARNEFKAVAGSELILQHERAREANEAEEPDVIR</sequence>
<feature type="region of interest" description="Disordered" evidence="1">
    <location>
        <begin position="15"/>
        <end position="37"/>
    </location>
</feature>
<dbReference type="Proteomes" id="UP000649617">
    <property type="component" value="Unassembled WGS sequence"/>
</dbReference>
<name>A0A812WN17_SYMPI</name>
<protein>
    <submittedName>
        <fullName evidence="2">Uncharacterized protein</fullName>
    </submittedName>
</protein>
<feature type="compositionally biased region" description="Basic and acidic residues" evidence="1">
    <location>
        <begin position="46"/>
        <end position="56"/>
    </location>
</feature>
<evidence type="ECO:0000313" key="2">
    <source>
        <dbReference type="EMBL" id="CAE7693038.1"/>
    </source>
</evidence>
<gene>
    <name evidence="2" type="ORF">SPIL2461_LOCUS19423</name>
</gene>
<feature type="region of interest" description="Disordered" evidence="1">
    <location>
        <begin position="819"/>
        <end position="844"/>
    </location>
</feature>
<feature type="compositionally biased region" description="Basic residues" evidence="1">
    <location>
        <begin position="1286"/>
        <end position="1307"/>
    </location>
</feature>
<feature type="region of interest" description="Disordered" evidence="1">
    <location>
        <begin position="535"/>
        <end position="587"/>
    </location>
</feature>
<feature type="compositionally biased region" description="Basic and acidic residues" evidence="1">
    <location>
        <begin position="819"/>
        <end position="828"/>
    </location>
</feature>
<evidence type="ECO:0000313" key="3">
    <source>
        <dbReference type="Proteomes" id="UP000649617"/>
    </source>
</evidence>